<dbReference type="SUPFAM" id="SSF53756">
    <property type="entry name" value="UDP-Glycosyltransferase/glycogen phosphorylase"/>
    <property type="match status" value="1"/>
</dbReference>
<feature type="domain" description="Glycosyl transferase family 1" evidence="1">
    <location>
        <begin position="189"/>
        <end position="345"/>
    </location>
</feature>
<comment type="caution">
    <text evidence="2">The sequence shown here is derived from an EMBL/GenBank/DDBJ whole genome shotgun (WGS) entry which is preliminary data.</text>
</comment>
<evidence type="ECO:0000313" key="2">
    <source>
        <dbReference type="EMBL" id="KEO73633.1"/>
    </source>
</evidence>
<dbReference type="PANTHER" id="PTHR46401:SF8">
    <property type="entry name" value="BLL6006 PROTEIN"/>
    <property type="match status" value="1"/>
</dbReference>
<protein>
    <submittedName>
        <fullName evidence="2">Group 1 glycosyl transferase</fullName>
    </submittedName>
</protein>
<dbReference type="PANTHER" id="PTHR46401">
    <property type="entry name" value="GLYCOSYLTRANSFERASE WBBK-RELATED"/>
    <property type="match status" value="1"/>
</dbReference>
<accession>A0A074L1D3</accession>
<proteinExistence type="predicted"/>
<dbReference type="RefSeq" id="WP_035074552.1">
    <property type="nucleotide sequence ID" value="NZ_JMIH01000021.1"/>
</dbReference>
<dbReference type="AlphaFoldDB" id="A0A074L1D3"/>
<keyword evidence="3" id="KW-1185">Reference proteome</keyword>
<sequence>MKKKVLIDIYYLHVAQTGIKTYTETLCSQVLTYGGNEFDFIITPDPDKIKKSKFYKGKTSRWKNLLFQTLYFLRKQLVVPIMSYRYNVDIVFCPDIMIPLWGRGKMISVIHDAFFWENPTHYHRLWLKYFVTFLKWGLSNKGHVVTITDFSKKQLKKHLEVGTQMYVAWPASNLSASNLYMDLPDLIGSPYFLHVGVLEKRKNISLLIEAFALFVVDQPEYKLVLVGQSGPRKNLNDHENLIYLINHLDINDKVILTGHVELKALQSYYKHAVGYIFPSKNEGFGLPVLEAFSYKLPVIITPQGALMEVGGDAVLIAEPYPEDLASKMFLLSENENLRKTLGQLGSQRLTNFTPQKFFITLKDIFKQVLNE</sequence>
<name>A0A074L1D3_9BACT</name>
<dbReference type="eggNOG" id="COG0438">
    <property type="taxonomic scope" value="Bacteria"/>
</dbReference>
<dbReference type="GO" id="GO:0016757">
    <property type="term" value="F:glycosyltransferase activity"/>
    <property type="evidence" value="ECO:0007669"/>
    <property type="project" value="InterPro"/>
</dbReference>
<gene>
    <name evidence="2" type="ORF">EL17_12090</name>
</gene>
<reference evidence="2 3" key="1">
    <citation type="submission" date="2014-04" db="EMBL/GenBank/DDBJ databases">
        <title>Characterization and application of a salt tolerant electro-active bacterium.</title>
        <authorList>
            <person name="Yang L."/>
            <person name="Wei S."/>
            <person name="Tay Q.X.M."/>
        </authorList>
    </citation>
    <scope>NUCLEOTIDE SEQUENCE [LARGE SCALE GENOMIC DNA]</scope>
    <source>
        <strain evidence="2 3">LY1</strain>
    </source>
</reference>
<dbReference type="Proteomes" id="UP000027821">
    <property type="component" value="Unassembled WGS sequence"/>
</dbReference>
<dbReference type="EMBL" id="JMIH01000021">
    <property type="protein sequence ID" value="KEO73633.1"/>
    <property type="molecule type" value="Genomic_DNA"/>
</dbReference>
<dbReference type="InterPro" id="IPR001296">
    <property type="entry name" value="Glyco_trans_1"/>
</dbReference>
<dbReference type="CDD" id="cd03809">
    <property type="entry name" value="GT4_MtfB-like"/>
    <property type="match status" value="1"/>
</dbReference>
<dbReference type="Pfam" id="PF00534">
    <property type="entry name" value="Glycos_transf_1"/>
    <property type="match status" value="1"/>
</dbReference>
<organism evidence="2 3">
    <name type="scientific">Anditalea andensis</name>
    <dbReference type="NCBI Taxonomy" id="1048983"/>
    <lineage>
        <taxon>Bacteria</taxon>
        <taxon>Pseudomonadati</taxon>
        <taxon>Bacteroidota</taxon>
        <taxon>Cytophagia</taxon>
        <taxon>Cytophagales</taxon>
        <taxon>Cytophagaceae</taxon>
        <taxon>Anditalea</taxon>
    </lineage>
</organism>
<dbReference type="Gene3D" id="3.40.50.2000">
    <property type="entry name" value="Glycogen Phosphorylase B"/>
    <property type="match status" value="1"/>
</dbReference>
<evidence type="ECO:0000313" key="3">
    <source>
        <dbReference type="Proteomes" id="UP000027821"/>
    </source>
</evidence>
<dbReference type="OrthoDB" id="9801609at2"/>
<keyword evidence="2" id="KW-0808">Transferase</keyword>
<dbReference type="STRING" id="1048983.EL17_12090"/>
<evidence type="ECO:0000259" key="1">
    <source>
        <dbReference type="Pfam" id="PF00534"/>
    </source>
</evidence>